<dbReference type="AlphaFoldDB" id="A0A2N0QGH2"/>
<dbReference type="Proteomes" id="UP000232688">
    <property type="component" value="Unassembled WGS sequence"/>
</dbReference>
<dbReference type="PANTHER" id="PTHR47396">
    <property type="entry name" value="TYPE I RESTRICTION ENZYME ECOKI R PROTEIN"/>
    <property type="match status" value="1"/>
</dbReference>
<protein>
    <submittedName>
        <fullName evidence="2">P-loop containing nucleoside triphosphate hydrolase protein</fullName>
    </submittedName>
</protein>
<dbReference type="GO" id="GO:0005829">
    <property type="term" value="C:cytosol"/>
    <property type="evidence" value="ECO:0007669"/>
    <property type="project" value="TreeGrafter"/>
</dbReference>
<dbReference type="CDD" id="cd18799">
    <property type="entry name" value="SF2_C_EcoAI-like"/>
    <property type="match status" value="1"/>
</dbReference>
<gene>
    <name evidence="2" type="ORF">RhiirA1_487242</name>
</gene>
<dbReference type="PROSITE" id="PS51194">
    <property type="entry name" value="HELICASE_CTER"/>
    <property type="match status" value="1"/>
</dbReference>
<dbReference type="InterPro" id="IPR001650">
    <property type="entry name" value="Helicase_C-like"/>
</dbReference>
<feature type="domain" description="Helicase C-terminal" evidence="1">
    <location>
        <begin position="24"/>
        <end position="159"/>
    </location>
</feature>
<organism evidence="2 3">
    <name type="scientific">Rhizophagus irregularis</name>
    <dbReference type="NCBI Taxonomy" id="588596"/>
    <lineage>
        <taxon>Eukaryota</taxon>
        <taxon>Fungi</taxon>
        <taxon>Fungi incertae sedis</taxon>
        <taxon>Mucoromycota</taxon>
        <taxon>Glomeromycotina</taxon>
        <taxon>Glomeromycetes</taxon>
        <taxon>Glomerales</taxon>
        <taxon>Glomeraceae</taxon>
        <taxon>Rhizophagus</taxon>
    </lineage>
</organism>
<dbReference type="Pfam" id="PF00271">
    <property type="entry name" value="Helicase_C"/>
    <property type="match status" value="1"/>
</dbReference>
<feature type="non-terminal residue" evidence="2">
    <location>
        <position position="1"/>
    </location>
</feature>
<reference evidence="2 3" key="2">
    <citation type="submission" date="2017-10" db="EMBL/GenBank/DDBJ databases">
        <title>Genome analyses suggest a sexual origin of heterokaryosis in a supposedly ancient asexual fungus.</title>
        <authorList>
            <person name="Corradi N."/>
            <person name="Sedzielewska K."/>
            <person name="Noel J."/>
            <person name="Charron P."/>
            <person name="Farinelli L."/>
            <person name="Marton T."/>
            <person name="Kruger M."/>
            <person name="Pelin A."/>
            <person name="Brachmann A."/>
            <person name="Corradi N."/>
        </authorList>
    </citation>
    <scope>NUCLEOTIDE SEQUENCE [LARGE SCALE GENOMIC DNA]</scope>
    <source>
        <strain evidence="2 3">A1</strain>
    </source>
</reference>
<dbReference type="SMART" id="SM00490">
    <property type="entry name" value="HELICc"/>
    <property type="match status" value="1"/>
</dbReference>
<evidence type="ECO:0000313" key="3">
    <source>
        <dbReference type="Proteomes" id="UP000232688"/>
    </source>
</evidence>
<dbReference type="PANTHER" id="PTHR47396:SF1">
    <property type="entry name" value="ATP-DEPENDENT HELICASE IRC3-RELATED"/>
    <property type="match status" value="1"/>
</dbReference>
<comment type="caution">
    <text evidence="2">The sequence shown here is derived from an EMBL/GenBank/DDBJ whole genome shotgun (WGS) entry which is preliminary data.</text>
</comment>
<dbReference type="InterPro" id="IPR050742">
    <property type="entry name" value="Helicase_Restrict-Modif_Enz"/>
</dbReference>
<dbReference type="SUPFAM" id="SSF52540">
    <property type="entry name" value="P-loop containing nucleoside triphosphate hydrolases"/>
    <property type="match status" value="1"/>
</dbReference>
<dbReference type="VEuPathDB" id="FungiDB:RhiirA1_487242"/>
<reference evidence="2 3" key="1">
    <citation type="submission" date="2017-10" db="EMBL/GenBank/DDBJ databases">
        <title>Extensive intraspecific genome diversity in a model arbuscular mycorrhizal fungus.</title>
        <authorList>
            <person name="Chen E.C.H."/>
            <person name="Morin E."/>
            <person name="Baudet D."/>
            <person name="Noel J."/>
            <person name="Ndikumana S."/>
            <person name="Charron P."/>
            <person name="St-Onge C."/>
            <person name="Giorgi J."/>
            <person name="Grigoriev I.V."/>
            <person name="Roux C."/>
            <person name="Martin F.M."/>
            <person name="Corradi N."/>
        </authorList>
    </citation>
    <scope>NUCLEOTIDE SEQUENCE [LARGE SCALE GENOMIC DNA]</scope>
    <source>
        <strain evidence="2 3">A1</strain>
    </source>
</reference>
<evidence type="ECO:0000313" key="2">
    <source>
        <dbReference type="EMBL" id="PKC50144.1"/>
    </source>
</evidence>
<dbReference type="GO" id="GO:0016787">
    <property type="term" value="F:hydrolase activity"/>
    <property type="evidence" value="ECO:0007669"/>
    <property type="project" value="UniProtKB-KW"/>
</dbReference>
<evidence type="ECO:0000259" key="1">
    <source>
        <dbReference type="PROSITE" id="PS51194"/>
    </source>
</evidence>
<keyword evidence="2" id="KW-0378">Hydrolase</keyword>
<feature type="non-terminal residue" evidence="2">
    <location>
        <position position="159"/>
    </location>
</feature>
<accession>A0A2N0QGH2</accession>
<sequence length="159" mass="18354">EIDYSQIRWLGNHYDEDELLKGQLQDHVIDKVFNEWMKYKQSKTIAFCSSVKQAKFLSSYFQSKGRRAEILTGTHSKTDRRDFIEQFTSGDLEIIFTVDLFNEGVDIPAVATLLFIRPTESIAVFTQQIGRGLRIAEGKSHCVIIDCIGNYRNADRKLR</sequence>
<name>A0A2N0QGH2_9GLOM</name>
<proteinExistence type="predicted"/>
<dbReference type="EMBL" id="LLXH01010877">
    <property type="protein sequence ID" value="PKC50144.1"/>
    <property type="molecule type" value="Genomic_DNA"/>
</dbReference>
<dbReference type="Gene3D" id="3.40.50.300">
    <property type="entry name" value="P-loop containing nucleotide triphosphate hydrolases"/>
    <property type="match status" value="1"/>
</dbReference>
<dbReference type="InterPro" id="IPR027417">
    <property type="entry name" value="P-loop_NTPase"/>
</dbReference>